<evidence type="ECO:0000313" key="3">
    <source>
        <dbReference type="Proteomes" id="UP000494256"/>
    </source>
</evidence>
<accession>A0A8S1BBY4</accession>
<protein>
    <submittedName>
        <fullName evidence="2">Uncharacterized protein</fullName>
    </submittedName>
</protein>
<evidence type="ECO:0000313" key="2">
    <source>
        <dbReference type="EMBL" id="CAB3255860.1"/>
    </source>
</evidence>
<proteinExistence type="predicted"/>
<reference evidence="2 3" key="1">
    <citation type="submission" date="2020-04" db="EMBL/GenBank/DDBJ databases">
        <authorList>
            <person name="Wallbank WR R."/>
            <person name="Pardo Diaz C."/>
            <person name="Kozak K."/>
            <person name="Martin S."/>
            <person name="Jiggins C."/>
            <person name="Moest M."/>
            <person name="Warren A I."/>
            <person name="Byers J.R.P. K."/>
            <person name="Montejo-Kovacevich G."/>
            <person name="Yen C E."/>
        </authorList>
    </citation>
    <scope>NUCLEOTIDE SEQUENCE [LARGE SCALE GENOMIC DNA]</scope>
</reference>
<gene>
    <name evidence="2" type="ORF">APLA_LOCUS15454</name>
</gene>
<feature type="region of interest" description="Disordered" evidence="1">
    <location>
        <begin position="190"/>
        <end position="212"/>
    </location>
</feature>
<comment type="caution">
    <text evidence="2">The sequence shown here is derived from an EMBL/GenBank/DDBJ whole genome shotgun (WGS) entry which is preliminary data.</text>
</comment>
<name>A0A8S1BBY4_ARCPL</name>
<evidence type="ECO:0000256" key="1">
    <source>
        <dbReference type="SAM" id="MobiDB-lite"/>
    </source>
</evidence>
<dbReference type="Proteomes" id="UP000494256">
    <property type="component" value="Unassembled WGS sequence"/>
</dbReference>
<dbReference type="EMBL" id="CADEBD010000443">
    <property type="protein sequence ID" value="CAB3255860.1"/>
    <property type="molecule type" value="Genomic_DNA"/>
</dbReference>
<dbReference type="OrthoDB" id="429991at2759"/>
<organism evidence="2 3">
    <name type="scientific">Arctia plantaginis</name>
    <name type="common">Wood tiger moth</name>
    <name type="synonym">Phalaena plantaginis</name>
    <dbReference type="NCBI Taxonomy" id="874455"/>
    <lineage>
        <taxon>Eukaryota</taxon>
        <taxon>Metazoa</taxon>
        <taxon>Ecdysozoa</taxon>
        <taxon>Arthropoda</taxon>
        <taxon>Hexapoda</taxon>
        <taxon>Insecta</taxon>
        <taxon>Pterygota</taxon>
        <taxon>Neoptera</taxon>
        <taxon>Endopterygota</taxon>
        <taxon>Lepidoptera</taxon>
        <taxon>Glossata</taxon>
        <taxon>Ditrysia</taxon>
        <taxon>Noctuoidea</taxon>
        <taxon>Erebidae</taxon>
        <taxon>Arctiinae</taxon>
        <taxon>Arctia</taxon>
    </lineage>
</organism>
<dbReference type="AlphaFoldDB" id="A0A8S1BBY4"/>
<sequence length="212" mass="23832">MLFQLRCDKKTGRLLVHPSIKKTLKERFLEKGFEFVSNGIRVRRAYKPVDVCKSKARATAATHGRSLLQAAAAHKSLLNVSGLFYFEINYFSKSKDIYSNGVSGAAQAGVVSSDRRVPLRCMQAAFLAACMHRNFMYSHSPSAPVLTHSSYIATSHVVPAAKFKSKSAMKCPQHLRLQGQKHSINSHYRWMEDEKNEKKKGVEVRDSVVTEQ</sequence>